<feature type="transmembrane region" description="Helical" evidence="1">
    <location>
        <begin position="6"/>
        <end position="24"/>
    </location>
</feature>
<sequence>MEELVLLLIGLLIIVGIIALQISLSKQVNKWPGLILPIISLFFSMIISFNLLNPSIIEVIITFLVSNILTAILIVIYFTHRGKIIKKKQIDKMNILDLE</sequence>
<evidence type="ECO:0000313" key="2">
    <source>
        <dbReference type="EMBL" id="MBS3681295.1"/>
    </source>
</evidence>
<name>A0ABS5MG28_9BACI</name>
<proteinExistence type="predicted"/>
<keyword evidence="1" id="KW-1133">Transmembrane helix</keyword>
<keyword evidence="1" id="KW-0472">Membrane</keyword>
<evidence type="ECO:0000313" key="3">
    <source>
        <dbReference type="Proteomes" id="UP000681870"/>
    </source>
</evidence>
<dbReference type="Proteomes" id="UP000681870">
    <property type="component" value="Unassembled WGS sequence"/>
</dbReference>
<dbReference type="RefSeq" id="WP_211742257.1">
    <property type="nucleotide sequence ID" value="NZ_JAGXBY010000005.1"/>
</dbReference>
<gene>
    <name evidence="2" type="ORF">KGF86_13925</name>
</gene>
<reference evidence="2 3" key="1">
    <citation type="submission" date="2021-05" db="EMBL/GenBank/DDBJ databases">
        <title>Ornithinibacillus massiliensis sp. nov.</title>
        <authorList>
            <person name="Iwaza R."/>
            <person name="Lagier J.-C."/>
            <person name="Raoult D."/>
        </authorList>
    </citation>
    <scope>NUCLEOTIDE SEQUENCE [LARGE SCALE GENOMIC DNA]</scope>
    <source>
        <strain evidence="2 3">Marseille-P3601</strain>
    </source>
</reference>
<comment type="caution">
    <text evidence="2">The sequence shown here is derived from an EMBL/GenBank/DDBJ whole genome shotgun (WGS) entry which is preliminary data.</text>
</comment>
<keyword evidence="1" id="KW-0812">Transmembrane</keyword>
<feature type="transmembrane region" description="Helical" evidence="1">
    <location>
        <begin position="55"/>
        <end position="78"/>
    </location>
</feature>
<evidence type="ECO:0008006" key="4">
    <source>
        <dbReference type="Google" id="ProtNLM"/>
    </source>
</evidence>
<evidence type="ECO:0000256" key="1">
    <source>
        <dbReference type="SAM" id="Phobius"/>
    </source>
</evidence>
<organism evidence="2 3">
    <name type="scientific">Ornithinibacillus massiliensis</name>
    <dbReference type="NCBI Taxonomy" id="1944633"/>
    <lineage>
        <taxon>Bacteria</taxon>
        <taxon>Bacillati</taxon>
        <taxon>Bacillota</taxon>
        <taxon>Bacilli</taxon>
        <taxon>Bacillales</taxon>
        <taxon>Bacillaceae</taxon>
        <taxon>Ornithinibacillus</taxon>
    </lineage>
</organism>
<keyword evidence="3" id="KW-1185">Reference proteome</keyword>
<feature type="transmembrane region" description="Helical" evidence="1">
    <location>
        <begin position="31"/>
        <end position="49"/>
    </location>
</feature>
<accession>A0ABS5MG28</accession>
<protein>
    <recommendedName>
        <fullName evidence="4">DUF2651 domain-containing protein</fullName>
    </recommendedName>
</protein>
<dbReference type="EMBL" id="JAGXBY010000005">
    <property type="protein sequence ID" value="MBS3681295.1"/>
    <property type="molecule type" value="Genomic_DNA"/>
</dbReference>